<dbReference type="InterPro" id="IPR033704">
    <property type="entry name" value="dUTPase_trimeric"/>
</dbReference>
<feature type="domain" description="dUTPase-like" evidence="10">
    <location>
        <begin position="66"/>
        <end position="193"/>
    </location>
</feature>
<dbReference type="InterPro" id="IPR036157">
    <property type="entry name" value="dUTPase-like_sf"/>
</dbReference>
<proteinExistence type="inferred from homology"/>
<dbReference type="EMBL" id="OV725080">
    <property type="protein sequence ID" value="CAH1400148.1"/>
    <property type="molecule type" value="Genomic_DNA"/>
</dbReference>
<evidence type="ECO:0000259" key="10">
    <source>
        <dbReference type="Pfam" id="PF00692"/>
    </source>
</evidence>
<evidence type="ECO:0000256" key="8">
    <source>
        <dbReference type="ARBA" id="ARBA00057946"/>
    </source>
</evidence>
<comment type="function">
    <text evidence="8">Catalyzes the cleavage of 2'-deoxyuridine 5'-triphosphate (dUTP) into 2'-deoxyuridine 5'-monophosphate (dUMP) and inorganic pyrophosphate and through its action efficiently prevents uracil misincorporation into DNA and at the same time provides dUMP, the substrate for de novo thymidylate biosynthesis. Inhibits peroxisome proliferator-activated receptor (PPAR) activity by binding of its N-terminal to PPAR, preventing the latter's dimerization with retinoid X receptor. Essential for embryonic development.</text>
</comment>
<dbReference type="InterPro" id="IPR029054">
    <property type="entry name" value="dUTPase-like"/>
</dbReference>
<evidence type="ECO:0000313" key="12">
    <source>
        <dbReference type="Proteomes" id="UP001152798"/>
    </source>
</evidence>
<evidence type="ECO:0000256" key="7">
    <source>
        <dbReference type="ARBA" id="ARBA00047686"/>
    </source>
</evidence>
<dbReference type="Proteomes" id="UP001152798">
    <property type="component" value="Chromosome 4"/>
</dbReference>
<evidence type="ECO:0000256" key="1">
    <source>
        <dbReference type="ARBA" id="ARBA00001946"/>
    </source>
</evidence>
<sequence>MLLFKFNKHFSLFSNVFYPLNHGSGHRLTRQIFPSRTQKLQYSSGSHIKMPGEICVLKYTKLSELAHAPVRGSEYAAGFDLKSAYDYVVPAHGKELVKTDLQVQIPDGCYGRIAPRSGLAWKNFIDIGAGVIDVDYRGNVGVVIFNHGDSDFIIKNGDRIAQLICEKIAYPCLEEVKSLDETIRGHSGFGSTGTK</sequence>
<dbReference type="EC" id="3.6.1.23" evidence="9"/>
<evidence type="ECO:0000256" key="5">
    <source>
        <dbReference type="ARBA" id="ARBA00022842"/>
    </source>
</evidence>
<protein>
    <recommendedName>
        <fullName evidence="9">Deoxyuridine 5'-triphosphate nucleotidohydrolase</fullName>
        <shortName evidence="9">dUTPase</shortName>
        <ecNumber evidence="9">3.6.1.23</ecNumber>
    </recommendedName>
    <alternativeName>
        <fullName evidence="9">dUTP pyrophosphatase</fullName>
    </alternativeName>
</protein>
<evidence type="ECO:0000256" key="9">
    <source>
        <dbReference type="RuleBase" id="RU367024"/>
    </source>
</evidence>
<gene>
    <name evidence="11" type="ORF">NEZAVI_LOCUS9448</name>
</gene>
<keyword evidence="4 9" id="KW-0378">Hydrolase</keyword>
<dbReference type="GO" id="GO:0046081">
    <property type="term" value="P:dUTP catabolic process"/>
    <property type="evidence" value="ECO:0007669"/>
    <property type="project" value="UniProtKB-UniRule"/>
</dbReference>
<comment type="function">
    <text evidence="9">Involved in nucleotide metabolism via production of dUMP, the immediate precursor of thymidine nucleotides, and decreases the intracellular concentration of dUTP so that uracil cannot be incorporated into DNA.</text>
</comment>
<dbReference type="AlphaFoldDB" id="A0A9P0ML60"/>
<comment type="catalytic activity">
    <reaction evidence="7 9">
        <text>dUTP + H2O = dUMP + diphosphate + H(+)</text>
        <dbReference type="Rhea" id="RHEA:10248"/>
        <dbReference type="ChEBI" id="CHEBI:15377"/>
        <dbReference type="ChEBI" id="CHEBI:15378"/>
        <dbReference type="ChEBI" id="CHEBI:33019"/>
        <dbReference type="ChEBI" id="CHEBI:61555"/>
        <dbReference type="ChEBI" id="CHEBI:246422"/>
        <dbReference type="EC" id="3.6.1.23"/>
    </reaction>
</comment>
<dbReference type="OrthoDB" id="6598004at2759"/>
<evidence type="ECO:0000256" key="3">
    <source>
        <dbReference type="ARBA" id="ARBA00006581"/>
    </source>
</evidence>
<dbReference type="NCBIfam" id="NF001862">
    <property type="entry name" value="PRK00601.1"/>
    <property type="match status" value="1"/>
</dbReference>
<keyword evidence="6 9" id="KW-0546">Nucleotide metabolism</keyword>
<name>A0A9P0ML60_NEZVI</name>
<dbReference type="GO" id="GO:0004170">
    <property type="term" value="F:dUTP diphosphatase activity"/>
    <property type="evidence" value="ECO:0007669"/>
    <property type="project" value="UniProtKB-UniRule"/>
</dbReference>
<dbReference type="CDD" id="cd07557">
    <property type="entry name" value="trimeric_dUTPase"/>
    <property type="match status" value="1"/>
</dbReference>
<evidence type="ECO:0000256" key="2">
    <source>
        <dbReference type="ARBA" id="ARBA00005142"/>
    </source>
</evidence>
<evidence type="ECO:0000256" key="6">
    <source>
        <dbReference type="ARBA" id="ARBA00023080"/>
    </source>
</evidence>
<organism evidence="11 12">
    <name type="scientific">Nezara viridula</name>
    <name type="common">Southern green stink bug</name>
    <name type="synonym">Cimex viridulus</name>
    <dbReference type="NCBI Taxonomy" id="85310"/>
    <lineage>
        <taxon>Eukaryota</taxon>
        <taxon>Metazoa</taxon>
        <taxon>Ecdysozoa</taxon>
        <taxon>Arthropoda</taxon>
        <taxon>Hexapoda</taxon>
        <taxon>Insecta</taxon>
        <taxon>Pterygota</taxon>
        <taxon>Neoptera</taxon>
        <taxon>Paraneoptera</taxon>
        <taxon>Hemiptera</taxon>
        <taxon>Heteroptera</taxon>
        <taxon>Panheteroptera</taxon>
        <taxon>Pentatomomorpha</taxon>
        <taxon>Pentatomoidea</taxon>
        <taxon>Pentatomidae</taxon>
        <taxon>Pentatominae</taxon>
        <taxon>Nezara</taxon>
    </lineage>
</organism>
<evidence type="ECO:0000256" key="4">
    <source>
        <dbReference type="ARBA" id="ARBA00022801"/>
    </source>
</evidence>
<dbReference type="GO" id="GO:0000287">
    <property type="term" value="F:magnesium ion binding"/>
    <property type="evidence" value="ECO:0007669"/>
    <property type="project" value="UniProtKB-UniRule"/>
</dbReference>
<dbReference type="GO" id="GO:0006226">
    <property type="term" value="P:dUMP biosynthetic process"/>
    <property type="evidence" value="ECO:0007669"/>
    <property type="project" value="UniProtKB-UniRule"/>
</dbReference>
<comment type="pathway">
    <text evidence="2 9">Pyrimidine metabolism; dUMP biosynthesis; dUMP from dCTP (dUTP route): step 2/2.</text>
</comment>
<dbReference type="PANTHER" id="PTHR11241:SF0">
    <property type="entry name" value="DEOXYURIDINE 5'-TRIPHOSPHATE NUCLEOTIDOHYDROLASE"/>
    <property type="match status" value="1"/>
</dbReference>
<keyword evidence="9" id="KW-0479">Metal-binding</keyword>
<comment type="similarity">
    <text evidence="3 9">Belongs to the dUTPase family.</text>
</comment>
<dbReference type="NCBIfam" id="TIGR00576">
    <property type="entry name" value="dut"/>
    <property type="match status" value="1"/>
</dbReference>
<dbReference type="Gene3D" id="2.70.40.10">
    <property type="match status" value="1"/>
</dbReference>
<keyword evidence="12" id="KW-1185">Reference proteome</keyword>
<dbReference type="FunFam" id="2.70.40.10:FF:000004">
    <property type="entry name" value="Deoxyuridine triphosphatase"/>
    <property type="match status" value="1"/>
</dbReference>
<dbReference type="InterPro" id="IPR008181">
    <property type="entry name" value="dUTPase"/>
</dbReference>
<dbReference type="PANTHER" id="PTHR11241">
    <property type="entry name" value="DEOXYURIDINE 5'-TRIPHOSPHATE NUCLEOTIDOHYDROLASE"/>
    <property type="match status" value="1"/>
</dbReference>
<comment type="cofactor">
    <cofactor evidence="1 9">
        <name>Mg(2+)</name>
        <dbReference type="ChEBI" id="CHEBI:18420"/>
    </cofactor>
</comment>
<dbReference type="SUPFAM" id="SSF51283">
    <property type="entry name" value="dUTPase-like"/>
    <property type="match status" value="1"/>
</dbReference>
<evidence type="ECO:0000313" key="11">
    <source>
        <dbReference type="EMBL" id="CAH1400148.1"/>
    </source>
</evidence>
<accession>A0A9P0ML60</accession>
<dbReference type="Pfam" id="PF00692">
    <property type="entry name" value="dUTPase"/>
    <property type="match status" value="1"/>
</dbReference>
<reference evidence="11" key="1">
    <citation type="submission" date="2022-01" db="EMBL/GenBank/DDBJ databases">
        <authorList>
            <person name="King R."/>
        </authorList>
    </citation>
    <scope>NUCLEOTIDE SEQUENCE</scope>
</reference>
<keyword evidence="5 9" id="KW-0460">Magnesium</keyword>